<dbReference type="InterPro" id="IPR009387">
    <property type="entry name" value="HigB-2"/>
</dbReference>
<dbReference type="Proteomes" id="UP000237310">
    <property type="component" value="Unassembled WGS sequence"/>
</dbReference>
<name>A0A2S5AD09_9FLAO</name>
<evidence type="ECO:0000313" key="2">
    <source>
        <dbReference type="Proteomes" id="UP000237310"/>
    </source>
</evidence>
<reference evidence="1 2" key="1">
    <citation type="submission" date="2018-01" db="EMBL/GenBank/DDBJ databases">
        <authorList>
            <person name="Gaut B.S."/>
            <person name="Morton B.R."/>
            <person name="Clegg M.T."/>
            <person name="Duvall M.R."/>
        </authorList>
    </citation>
    <scope>NUCLEOTIDE SEQUENCE [LARGE SCALE GENOMIC DNA]</scope>
    <source>
        <strain evidence="1 2">HR-AY</strain>
    </source>
</reference>
<dbReference type="Pfam" id="PF06296">
    <property type="entry name" value="RelE"/>
    <property type="match status" value="1"/>
</dbReference>
<sequence>MSFNIKTIAVFEKQTKRLLKKYPSLKSELIQLVQELKENPEQGNRIGKNCYKIRISIASKGKGKSGGARIITHIVISKDTVYLLSIYDKSDQETLSQKELDELLKYISDDL</sequence>
<organism evidence="1 2">
    <name type="scientific">Flavobacterium alvei</name>
    <dbReference type="NCBI Taxonomy" id="2080416"/>
    <lineage>
        <taxon>Bacteria</taxon>
        <taxon>Pseudomonadati</taxon>
        <taxon>Bacteroidota</taxon>
        <taxon>Flavobacteriia</taxon>
        <taxon>Flavobacteriales</taxon>
        <taxon>Flavobacteriaceae</taxon>
        <taxon>Flavobacterium</taxon>
    </lineage>
</organism>
<protein>
    <recommendedName>
        <fullName evidence="3">Addiction module toxin RelE</fullName>
    </recommendedName>
</protein>
<dbReference type="RefSeq" id="WP_103805487.1">
    <property type="nucleotide sequence ID" value="NZ_PQVG01000003.1"/>
</dbReference>
<evidence type="ECO:0000313" key="1">
    <source>
        <dbReference type="EMBL" id="POY40425.1"/>
    </source>
</evidence>
<dbReference type="EMBL" id="PQVG01000003">
    <property type="protein sequence ID" value="POY40425.1"/>
    <property type="molecule type" value="Genomic_DNA"/>
</dbReference>
<comment type="caution">
    <text evidence="1">The sequence shown here is derived from an EMBL/GenBank/DDBJ whole genome shotgun (WGS) entry which is preliminary data.</text>
</comment>
<evidence type="ECO:0008006" key="3">
    <source>
        <dbReference type="Google" id="ProtNLM"/>
    </source>
</evidence>
<dbReference type="OrthoDB" id="1364255at2"/>
<dbReference type="PIRSF" id="PIRSF039032">
    <property type="entry name" value="HigB-2"/>
    <property type="match status" value="1"/>
</dbReference>
<keyword evidence="2" id="KW-1185">Reference proteome</keyword>
<gene>
    <name evidence="1" type="ORF">C3L50_07225</name>
</gene>
<accession>A0A2S5AD09</accession>
<proteinExistence type="predicted"/>
<dbReference type="AlphaFoldDB" id="A0A2S5AD09"/>